<evidence type="ECO:0000313" key="5">
    <source>
        <dbReference type="EMBL" id="QEM12049.1"/>
    </source>
</evidence>
<dbReference type="SUPFAM" id="SSF63829">
    <property type="entry name" value="Calcium-dependent phosphotriesterase"/>
    <property type="match status" value="1"/>
</dbReference>
<feature type="signal peptide" evidence="3">
    <location>
        <begin position="1"/>
        <end position="27"/>
    </location>
</feature>
<dbReference type="NCBIfam" id="TIGR04131">
    <property type="entry name" value="Bac_Flav_CTERM"/>
    <property type="match status" value="1"/>
</dbReference>
<protein>
    <submittedName>
        <fullName evidence="5">T9SS type B sorting domain-containing protein</fullName>
    </submittedName>
</protein>
<dbReference type="PROSITE" id="PS51125">
    <property type="entry name" value="NHL"/>
    <property type="match status" value="2"/>
</dbReference>
<dbReference type="SUPFAM" id="SSF49373">
    <property type="entry name" value="Invasin/intimin cell-adhesion fragments"/>
    <property type="match status" value="2"/>
</dbReference>
<dbReference type="GO" id="GO:0016020">
    <property type="term" value="C:membrane"/>
    <property type="evidence" value="ECO:0007669"/>
    <property type="project" value="InterPro"/>
</dbReference>
<dbReference type="Pfam" id="PF01436">
    <property type="entry name" value="NHL"/>
    <property type="match status" value="2"/>
</dbReference>
<evidence type="ECO:0000256" key="3">
    <source>
        <dbReference type="SAM" id="SignalP"/>
    </source>
</evidence>
<dbReference type="RefSeq" id="WP_112572718.1">
    <property type="nucleotide sequence ID" value="NZ_CP043450.1"/>
</dbReference>
<dbReference type="Pfam" id="PF02368">
    <property type="entry name" value="Big_2"/>
    <property type="match status" value="2"/>
</dbReference>
<evidence type="ECO:0000256" key="1">
    <source>
        <dbReference type="ARBA" id="ARBA00022737"/>
    </source>
</evidence>
<gene>
    <name evidence="5" type="ORF">DEO27_019110</name>
</gene>
<dbReference type="Gene3D" id="2.120.10.30">
    <property type="entry name" value="TolB, C-terminal domain"/>
    <property type="match status" value="3"/>
</dbReference>
<keyword evidence="3" id="KW-0732">Signal</keyword>
<dbReference type="PANTHER" id="PTHR13833">
    <property type="match status" value="1"/>
</dbReference>
<feature type="domain" description="BIG2" evidence="4">
    <location>
        <begin position="508"/>
        <end position="582"/>
    </location>
</feature>
<dbReference type="OrthoDB" id="641420at2"/>
<reference evidence="5" key="1">
    <citation type="submission" date="2019-08" db="EMBL/GenBank/DDBJ databases">
        <title>Comparative genome analysis confer to the adaptation heavy metal polluted environment.</title>
        <authorList>
            <person name="Li Y."/>
        </authorList>
    </citation>
    <scope>NUCLEOTIDE SEQUENCE [LARGE SCALE GENOMIC DNA]</scope>
    <source>
        <strain evidence="5">P1</strain>
    </source>
</reference>
<keyword evidence="1" id="KW-0677">Repeat</keyword>
<name>A0A5C1I2F3_9SPHI</name>
<evidence type="ECO:0000256" key="2">
    <source>
        <dbReference type="PROSITE-ProRule" id="PRU00504"/>
    </source>
</evidence>
<dbReference type="SMART" id="SM00635">
    <property type="entry name" value="BID_2"/>
    <property type="match status" value="2"/>
</dbReference>
<dbReference type="GO" id="GO:0005509">
    <property type="term" value="F:calcium ion binding"/>
    <property type="evidence" value="ECO:0007669"/>
    <property type="project" value="InterPro"/>
</dbReference>
<dbReference type="InterPro" id="IPR026341">
    <property type="entry name" value="T9SS_type_B"/>
</dbReference>
<feature type="repeat" description="NHL" evidence="2">
    <location>
        <begin position="182"/>
        <end position="217"/>
    </location>
</feature>
<organism evidence="5 6">
    <name type="scientific">Mucilaginibacter rubeus</name>
    <dbReference type="NCBI Taxonomy" id="2027860"/>
    <lineage>
        <taxon>Bacteria</taxon>
        <taxon>Pseudomonadati</taxon>
        <taxon>Bacteroidota</taxon>
        <taxon>Sphingobacteriia</taxon>
        <taxon>Sphingobacteriales</taxon>
        <taxon>Sphingobacteriaceae</taxon>
        <taxon>Mucilaginibacter</taxon>
    </lineage>
</organism>
<proteinExistence type="predicted"/>
<dbReference type="AlphaFoldDB" id="A0A5C1I2F3"/>
<keyword evidence="6" id="KW-1185">Reference proteome</keyword>
<dbReference type="Gene3D" id="2.60.40.1080">
    <property type="match status" value="2"/>
</dbReference>
<dbReference type="KEGG" id="mrub:DEO27_019110"/>
<dbReference type="InterPro" id="IPR015919">
    <property type="entry name" value="Cadherin-like_sf"/>
</dbReference>
<dbReference type="InterPro" id="IPR008964">
    <property type="entry name" value="Invasin/intimin_cell_adhesion"/>
</dbReference>
<dbReference type="PANTHER" id="PTHR13833:SF71">
    <property type="entry name" value="NHL DOMAIN-CONTAINING PROTEIN"/>
    <property type="match status" value="1"/>
</dbReference>
<feature type="repeat" description="NHL" evidence="2">
    <location>
        <begin position="241"/>
        <end position="271"/>
    </location>
</feature>
<dbReference type="InterPro" id="IPR001258">
    <property type="entry name" value="NHL_repeat"/>
</dbReference>
<sequence length="863" mass="88711">MYRMFSVARITAFLLVSLSFYAPNLFAQAPVIKYTTPHLYKINKPITPLVPANTGGAVPATIYGQVSIKAGRGIFGYFSTVTGVAADKNGNVFFADWNTNKIYKINAAGSLSVIAGSGATGWNDGLGPKASFNQPDALVLDAVGNLYVGDQSNNLIRKITPAGLVTTLAGTPNGVGATNGTGSNATFNGPRGMAVDNAGNVYVADEANNLIRKITPAGVVSTYAGSGASGAENGASNSASFNTPTGVALDTAGNLYVSDSGNNMIRKITPAGAVSTIASGFDFPRELRVDGTGNIYVAEQGRNFIKRVSPSGAVAIVAGTGRPDASGVKNIEFNSPIGLALDGNGNPYVGEGGGDVIKIVLTGYTINHVPLPSGLVFDPKTGIISGKPTVLFPPAVYTITAYNSYGSSTTTITIGVAGSVTPQSSVITFSSPAIVNIDVDDILHPNATSTNAVTPITYTSSNPAVAIVGADGRIKAVAPGTTVITAHQAGNDDYTAAEQVSQTFTVMKNQEITFPTLADKPTCSADFAAGATSSNSTISLTYVSSNTAVATVSATGIVHIVGAGSATITASQSGNTLYNPATPKSQLLTVTPPVLPSVTISPTGVLGGCDGLEVKYTADAQNAGNNATYQWMVNGQNSGDHSKTFTSSALHTGDIITCVVINNDGCVPLTSPVSNEATIKVDPSATLTLTISSSVSGTITSGAPVTFTAVSPNTLNNPVYQWYVNGQTVGTNSATFTSKTLANGDVVNCNMTSGGKCIANPLVNSNTITVAVIVPEKVIIPNVFTPNGDGHNDNWYIVGLQSNTQCIVNVYNRRGVIIYHSVGYPRPWDGTSNGITVPAGAYYYMIDTKNSSGKLTGEVTVLR</sequence>
<dbReference type="Proteomes" id="UP000251402">
    <property type="component" value="Chromosome"/>
</dbReference>
<dbReference type="EMBL" id="CP043450">
    <property type="protein sequence ID" value="QEM12049.1"/>
    <property type="molecule type" value="Genomic_DNA"/>
</dbReference>
<evidence type="ECO:0000259" key="4">
    <source>
        <dbReference type="SMART" id="SM00635"/>
    </source>
</evidence>
<accession>A0A5C1I2F3</accession>
<feature type="chain" id="PRO_5022801933" evidence="3">
    <location>
        <begin position="28"/>
        <end position="863"/>
    </location>
</feature>
<dbReference type="InterPro" id="IPR003343">
    <property type="entry name" value="Big_2"/>
</dbReference>
<feature type="domain" description="BIG2" evidence="4">
    <location>
        <begin position="422"/>
        <end position="498"/>
    </location>
</feature>
<dbReference type="Pfam" id="PF05345">
    <property type="entry name" value="He_PIG"/>
    <property type="match status" value="1"/>
</dbReference>
<evidence type="ECO:0000313" key="6">
    <source>
        <dbReference type="Proteomes" id="UP000251402"/>
    </source>
</evidence>
<dbReference type="Pfam" id="PF13585">
    <property type="entry name" value="CHU_C"/>
    <property type="match status" value="1"/>
</dbReference>
<dbReference type="SUPFAM" id="SSF49313">
    <property type="entry name" value="Cadherin-like"/>
    <property type="match status" value="1"/>
</dbReference>
<dbReference type="InterPro" id="IPR011042">
    <property type="entry name" value="6-blade_b-propeller_TolB-like"/>
</dbReference>